<dbReference type="Proteomes" id="UP001159363">
    <property type="component" value="Chromosome 5"/>
</dbReference>
<protein>
    <recommendedName>
        <fullName evidence="1">FH2 domain-containing protein</fullName>
    </recommendedName>
</protein>
<dbReference type="InterPro" id="IPR015425">
    <property type="entry name" value="FH2_Formin"/>
</dbReference>
<gene>
    <name evidence="2" type="ORF">PR048_018521</name>
</gene>
<accession>A0ABQ9HCJ6</accession>
<dbReference type="PANTHER" id="PTHR45725">
    <property type="entry name" value="FORMIN HOMOLOGY 2 FAMILY MEMBER"/>
    <property type="match status" value="1"/>
</dbReference>
<evidence type="ECO:0000313" key="2">
    <source>
        <dbReference type="EMBL" id="KAJ8882033.1"/>
    </source>
</evidence>
<dbReference type="PANTHER" id="PTHR45725:SF1">
    <property type="entry name" value="DISHEVELLED ASSOCIATED ACTIVATOR OF MORPHOGENESIS, ISOFORM D"/>
    <property type="match status" value="1"/>
</dbReference>
<dbReference type="InterPro" id="IPR051425">
    <property type="entry name" value="Formin_Homology"/>
</dbReference>
<evidence type="ECO:0000259" key="1">
    <source>
        <dbReference type="PROSITE" id="PS51444"/>
    </source>
</evidence>
<name>A0ABQ9HCJ6_9NEOP</name>
<dbReference type="EMBL" id="JARBHB010000006">
    <property type="protein sequence ID" value="KAJ8882033.1"/>
    <property type="molecule type" value="Genomic_DNA"/>
</dbReference>
<dbReference type="InterPro" id="IPR042201">
    <property type="entry name" value="FH2_Formin_sf"/>
</dbReference>
<reference evidence="2 3" key="1">
    <citation type="submission" date="2023-02" db="EMBL/GenBank/DDBJ databases">
        <title>LHISI_Scaffold_Assembly.</title>
        <authorList>
            <person name="Stuart O.P."/>
            <person name="Cleave R."/>
            <person name="Magrath M.J.L."/>
            <person name="Mikheyev A.S."/>
        </authorList>
    </citation>
    <scope>NUCLEOTIDE SEQUENCE [LARGE SCALE GENOMIC DNA]</scope>
    <source>
        <strain evidence="2">Daus_M_001</strain>
        <tissue evidence="2">Leg muscle</tissue>
    </source>
</reference>
<sequence length="132" mass="15103">MVCVSDRIPHYEQRLRSLHYKKRFGVWVAEVQPRIRSVMEAAREVARSRRLRRLLELVLALGNYMNRGARGNASGFRLASLNRLADTKSSAAKGTTLLHYLVEILENKVCSLPWVMVFCVLPVEGLVKCYDL</sequence>
<organism evidence="2 3">
    <name type="scientific">Dryococelus australis</name>
    <dbReference type="NCBI Taxonomy" id="614101"/>
    <lineage>
        <taxon>Eukaryota</taxon>
        <taxon>Metazoa</taxon>
        <taxon>Ecdysozoa</taxon>
        <taxon>Arthropoda</taxon>
        <taxon>Hexapoda</taxon>
        <taxon>Insecta</taxon>
        <taxon>Pterygota</taxon>
        <taxon>Neoptera</taxon>
        <taxon>Polyneoptera</taxon>
        <taxon>Phasmatodea</taxon>
        <taxon>Verophasmatodea</taxon>
        <taxon>Anareolatae</taxon>
        <taxon>Phasmatidae</taxon>
        <taxon>Eurycanthinae</taxon>
        <taxon>Dryococelus</taxon>
    </lineage>
</organism>
<dbReference type="PROSITE" id="PS51444">
    <property type="entry name" value="FH2"/>
    <property type="match status" value="1"/>
</dbReference>
<feature type="domain" description="FH2" evidence="1">
    <location>
        <begin position="1"/>
        <end position="132"/>
    </location>
</feature>
<dbReference type="Pfam" id="PF02181">
    <property type="entry name" value="FH2"/>
    <property type="match status" value="1"/>
</dbReference>
<comment type="caution">
    <text evidence="2">The sequence shown here is derived from an EMBL/GenBank/DDBJ whole genome shotgun (WGS) entry which is preliminary data.</text>
</comment>
<proteinExistence type="predicted"/>
<dbReference type="SUPFAM" id="SSF101447">
    <property type="entry name" value="Formin homology 2 domain (FH2 domain)"/>
    <property type="match status" value="1"/>
</dbReference>
<evidence type="ECO:0000313" key="3">
    <source>
        <dbReference type="Proteomes" id="UP001159363"/>
    </source>
</evidence>
<keyword evidence="3" id="KW-1185">Reference proteome</keyword>
<dbReference type="Gene3D" id="1.20.58.2220">
    <property type="entry name" value="Formin, FH2 domain"/>
    <property type="match status" value="1"/>
</dbReference>